<dbReference type="Gene3D" id="3.40.50.150">
    <property type="entry name" value="Vaccinia Virus protein VP39"/>
    <property type="match status" value="1"/>
</dbReference>
<dbReference type="InterPro" id="IPR029063">
    <property type="entry name" value="SAM-dependent_MTases_sf"/>
</dbReference>
<comment type="caution">
    <text evidence="2">The sequence shown here is derived from an EMBL/GenBank/DDBJ whole genome shotgun (WGS) entry which is preliminary data.</text>
</comment>
<dbReference type="Proteomes" id="UP000827724">
    <property type="component" value="Unassembled WGS sequence"/>
</dbReference>
<evidence type="ECO:0000313" key="2">
    <source>
        <dbReference type="EMBL" id="KAH6608343.1"/>
    </source>
</evidence>
<keyword evidence="3" id="KW-1185">Reference proteome</keyword>
<name>A0A9P8QSC4_9HYPO</name>
<accession>A0A9P8QSC4</accession>
<dbReference type="OrthoDB" id="61390at2759"/>
<protein>
    <recommendedName>
        <fullName evidence="4">S-adenosyl-L-methionine-dependent methyltransferase</fullName>
    </recommendedName>
</protein>
<keyword evidence="1" id="KW-0472">Membrane</keyword>
<evidence type="ECO:0000313" key="3">
    <source>
        <dbReference type="Proteomes" id="UP000827724"/>
    </source>
</evidence>
<evidence type="ECO:0008006" key="4">
    <source>
        <dbReference type="Google" id="ProtNLM"/>
    </source>
</evidence>
<feature type="transmembrane region" description="Helical" evidence="1">
    <location>
        <begin position="12"/>
        <end position="33"/>
    </location>
</feature>
<keyword evidence="1" id="KW-1133">Transmembrane helix</keyword>
<sequence length="347" mass="37498">MAGPSSAGDFIVGFVVGCAAMVVLLALAVMSLARSGDIYGLGHWKLNLKTPLPSMWMNLGTRDDGSPVDHFDEAARNMLQRILDAAGLLAAALSARDSVAVLDVGFGCGDQTVALAELIRAPSRQQFRYVGLTLNAVQLQAARGRLAGALAPERGGGETALGLSPDSFRLFQADAARPEHWGEAVCTAVDGLADESFSERWLMGLDCLYHFSPSRKPIFKRAAQTLGANVMAFDLILSDEASVWGTLAVRLLGFVLLCPWRAFLTEEQYRGQLVECGYDGARVEIRDVSDHVFAGLSGYLRRQDAALGRYGISLTGYTLVGRVYEWLDRTRVLKAAIVVGRRKGKSQ</sequence>
<organism evidence="2 3">
    <name type="scientific">Trichoderma cornu-damae</name>
    <dbReference type="NCBI Taxonomy" id="654480"/>
    <lineage>
        <taxon>Eukaryota</taxon>
        <taxon>Fungi</taxon>
        <taxon>Dikarya</taxon>
        <taxon>Ascomycota</taxon>
        <taxon>Pezizomycotina</taxon>
        <taxon>Sordariomycetes</taxon>
        <taxon>Hypocreomycetidae</taxon>
        <taxon>Hypocreales</taxon>
        <taxon>Hypocreaceae</taxon>
        <taxon>Trichoderma</taxon>
    </lineage>
</organism>
<dbReference type="EMBL" id="JAIWOZ010000002">
    <property type="protein sequence ID" value="KAH6608343.1"/>
    <property type="molecule type" value="Genomic_DNA"/>
</dbReference>
<dbReference type="SUPFAM" id="SSF53335">
    <property type="entry name" value="S-adenosyl-L-methionine-dependent methyltransferases"/>
    <property type="match status" value="1"/>
</dbReference>
<dbReference type="AlphaFoldDB" id="A0A9P8QSC4"/>
<gene>
    <name evidence="2" type="ORF">Trco_001689</name>
</gene>
<proteinExistence type="predicted"/>
<keyword evidence="1" id="KW-0812">Transmembrane</keyword>
<reference evidence="2" key="1">
    <citation type="submission" date="2021-08" db="EMBL/GenBank/DDBJ databases">
        <title>Chromosome-Level Trichoderma cornu-damae using Hi-C Data.</title>
        <authorList>
            <person name="Kim C.S."/>
        </authorList>
    </citation>
    <scope>NUCLEOTIDE SEQUENCE</scope>
    <source>
        <strain evidence="2">KA19-0412C</strain>
    </source>
</reference>
<evidence type="ECO:0000256" key="1">
    <source>
        <dbReference type="SAM" id="Phobius"/>
    </source>
</evidence>